<keyword evidence="1" id="KW-0732">Signal</keyword>
<dbReference type="GO" id="GO:0005509">
    <property type="term" value="F:calcium ion binding"/>
    <property type="evidence" value="ECO:0007669"/>
    <property type="project" value="InterPro"/>
</dbReference>
<accession>A0A183GCE9</accession>
<organism evidence="5 6">
    <name type="scientific">Heligmosomoides polygyrus</name>
    <name type="common">Parasitic roundworm</name>
    <dbReference type="NCBI Taxonomy" id="6339"/>
    <lineage>
        <taxon>Eukaryota</taxon>
        <taxon>Metazoa</taxon>
        <taxon>Ecdysozoa</taxon>
        <taxon>Nematoda</taxon>
        <taxon>Chromadorea</taxon>
        <taxon>Rhabditida</taxon>
        <taxon>Rhabditina</taxon>
        <taxon>Rhabditomorpha</taxon>
        <taxon>Strongyloidea</taxon>
        <taxon>Heligmosomidae</taxon>
        <taxon>Heligmosomoides</taxon>
    </lineage>
</organism>
<evidence type="ECO:0000313" key="4">
    <source>
        <dbReference type="EMBL" id="VDP16981.1"/>
    </source>
</evidence>
<dbReference type="PANTHER" id="PTHR19237">
    <property type="entry name" value="NUCLEOBINDIN"/>
    <property type="match status" value="1"/>
</dbReference>
<dbReference type="InterPro" id="IPR040250">
    <property type="entry name" value="Nucleobindin"/>
</dbReference>
<evidence type="ECO:0000259" key="3">
    <source>
        <dbReference type="Pfam" id="PF13499"/>
    </source>
</evidence>
<dbReference type="Gene3D" id="1.10.238.10">
    <property type="entry name" value="EF-hand"/>
    <property type="match status" value="1"/>
</dbReference>
<reference evidence="4 5" key="1">
    <citation type="submission" date="2018-11" db="EMBL/GenBank/DDBJ databases">
        <authorList>
            <consortium name="Pathogen Informatics"/>
        </authorList>
    </citation>
    <scope>NUCLEOTIDE SEQUENCE [LARGE SCALE GENOMIC DNA]</scope>
</reference>
<evidence type="ECO:0000313" key="6">
    <source>
        <dbReference type="WBParaSite" id="HPBE_0001984201-mRNA-1"/>
    </source>
</evidence>
<keyword evidence="5" id="KW-1185">Reference proteome</keyword>
<dbReference type="Proteomes" id="UP000050761">
    <property type="component" value="Unassembled WGS sequence"/>
</dbReference>
<accession>A0A3P8B3H2</accession>
<evidence type="ECO:0000256" key="2">
    <source>
        <dbReference type="ARBA" id="ARBA00022837"/>
    </source>
</evidence>
<dbReference type="WBParaSite" id="HPBE_0001984201-mRNA-1">
    <property type="protein sequence ID" value="HPBE_0001984201-mRNA-1"/>
    <property type="gene ID" value="HPBE_0001984201"/>
</dbReference>
<reference evidence="6" key="2">
    <citation type="submission" date="2019-09" db="UniProtKB">
        <authorList>
            <consortium name="WormBaseParasite"/>
        </authorList>
    </citation>
    <scope>IDENTIFICATION</scope>
</reference>
<dbReference type="Pfam" id="PF13499">
    <property type="entry name" value="EF-hand_7"/>
    <property type="match status" value="1"/>
</dbReference>
<keyword evidence="2" id="KW-0106">Calcium</keyword>
<protein>
    <submittedName>
        <fullName evidence="6">EF-hand domain-containing protein</fullName>
    </submittedName>
</protein>
<dbReference type="InterPro" id="IPR002048">
    <property type="entry name" value="EF_hand_dom"/>
</dbReference>
<dbReference type="SUPFAM" id="SSF47473">
    <property type="entry name" value="EF-hand"/>
    <property type="match status" value="1"/>
</dbReference>
<evidence type="ECO:0000313" key="5">
    <source>
        <dbReference type="Proteomes" id="UP000050761"/>
    </source>
</evidence>
<dbReference type="InterPro" id="IPR018247">
    <property type="entry name" value="EF_Hand_1_Ca_BS"/>
</dbReference>
<dbReference type="GO" id="GO:0070062">
    <property type="term" value="C:extracellular exosome"/>
    <property type="evidence" value="ECO:0007669"/>
    <property type="project" value="TreeGrafter"/>
</dbReference>
<dbReference type="OrthoDB" id="5857587at2759"/>
<dbReference type="PANTHER" id="PTHR19237:SF20">
    <property type="entry name" value="NUCLEOBINDIN 1"/>
    <property type="match status" value="1"/>
</dbReference>
<gene>
    <name evidence="4" type="ORF">HPBE_LOCUS19841</name>
</gene>
<feature type="domain" description="EF-hand" evidence="3">
    <location>
        <begin position="9"/>
        <end position="82"/>
    </location>
</feature>
<sequence>MDKDNFDPRTFFALHDLNGDGYWNAEELEALFQKELEKMYNDTNPDDDPRERIEEMYRMREHVTKQMDKNHDRLISLDEFLQHKEAQTLNKDPGWKDLADEEVYTDEELQECEREYTKQQGQLAHV</sequence>
<dbReference type="InterPro" id="IPR011992">
    <property type="entry name" value="EF-hand-dom_pair"/>
</dbReference>
<proteinExistence type="predicted"/>
<dbReference type="AlphaFoldDB" id="A0A183GCE9"/>
<dbReference type="EMBL" id="UZAH01031658">
    <property type="protein sequence ID" value="VDP16981.1"/>
    <property type="molecule type" value="Genomic_DNA"/>
</dbReference>
<dbReference type="PROSITE" id="PS00018">
    <property type="entry name" value="EF_HAND_1"/>
    <property type="match status" value="1"/>
</dbReference>
<evidence type="ECO:0000256" key="1">
    <source>
        <dbReference type="ARBA" id="ARBA00022729"/>
    </source>
</evidence>
<dbReference type="GO" id="GO:0005793">
    <property type="term" value="C:endoplasmic reticulum-Golgi intermediate compartment"/>
    <property type="evidence" value="ECO:0007669"/>
    <property type="project" value="TreeGrafter"/>
</dbReference>
<name>A0A183GCE9_HELPZ</name>